<protein>
    <submittedName>
        <fullName evidence="16">Nonstructural protein 1</fullName>
    </submittedName>
</protein>
<feature type="short sequence motif" description="RCR-3" evidence="12">
    <location>
        <begin position="183"/>
        <end position="187"/>
    </location>
</feature>
<accession>A0A2Z3DB42</accession>
<name>A0A2Z3DB42_9VIRU</name>
<organism evidence="16 17">
    <name type="scientific">Desmodus rotundus dependoparvovirus</name>
    <dbReference type="NCBI Taxonomy" id="2137542"/>
    <lineage>
        <taxon>Viruses</taxon>
        <taxon>Monodnaviria</taxon>
        <taxon>Shotokuvirae</taxon>
        <taxon>Cossaviricota</taxon>
        <taxon>Quintoviricetes</taxon>
        <taxon>Piccovirales</taxon>
        <taxon>Parvoviridae</taxon>
        <taxon>Parvovirinae</taxon>
        <taxon>Dependoparvovirus</taxon>
        <taxon>Dependoparvovirus chiropteran2</taxon>
    </lineage>
</organism>
<evidence type="ECO:0000313" key="17">
    <source>
        <dbReference type="Proteomes" id="UP001162387"/>
    </source>
</evidence>
<keyword evidence="5" id="KW-0479">Metal-binding</keyword>
<feature type="short sequence motif" description="RCR-2" evidence="12">
    <location>
        <begin position="119"/>
        <end position="121"/>
    </location>
</feature>
<keyword evidence="10 12" id="KW-0190">Covalent protein-DNA linkage</keyword>
<keyword evidence="6 12" id="KW-0547">Nucleotide-binding</keyword>
<feature type="region of interest" description="Disordered" evidence="13">
    <location>
        <begin position="555"/>
        <end position="618"/>
    </location>
</feature>
<dbReference type="Pfam" id="PF01057">
    <property type="entry name" value="Parvo_NS1"/>
    <property type="match status" value="1"/>
</dbReference>
<evidence type="ECO:0000256" key="10">
    <source>
        <dbReference type="ARBA" id="ARBA00023124"/>
    </source>
</evidence>
<reference evidence="16" key="1">
    <citation type="journal article" date="2018" name="Viruses">
        <title>Novel Parvoviruses from Wild and Domestic Animals in Brazil Provide New Insights into Parvovirus Distribution and Diversity.</title>
        <authorList>
            <person name="de Souza W.M."/>
            <person name="Dennis T."/>
            <person name="Fumagalli M.J."/>
            <person name="Araujo J."/>
            <person name="Sabino-Santos G."/>
            <person name="Maia F.G."/>
            <person name="Acrani G.O."/>
            <person name="Carrasco A.O."/>
            <person name="Romeiro M.F."/>
            <person name="Modha S."/>
            <person name="Vieira L.C."/>
            <person name="Ometto T."/>
            <person name="Queiroz L.H."/>
            <person name="Durigon E.L."/>
            <person name="Nunes M.R."/>
            <person name="Figueiredo L.T."/>
            <person name="Gifford R.J."/>
        </authorList>
    </citation>
    <scope>NUCLEOTIDE SEQUENCE</scope>
    <source>
        <strain evidence="16">246</strain>
    </source>
</reference>
<dbReference type="PROSITE" id="PS51206">
    <property type="entry name" value="SF3_HELICASE_1"/>
    <property type="match status" value="1"/>
</dbReference>
<feature type="active site" description="For nuclease activity" evidence="12">
    <location>
        <position position="183"/>
    </location>
</feature>
<dbReference type="GO" id="GO:0046872">
    <property type="term" value="F:metal ion binding"/>
    <property type="evidence" value="ECO:0007669"/>
    <property type="project" value="UniProtKB-KW"/>
</dbReference>
<dbReference type="InterPro" id="IPR027417">
    <property type="entry name" value="P-loop_NTPase"/>
</dbReference>
<evidence type="ECO:0000259" key="14">
    <source>
        <dbReference type="PROSITE" id="PS51206"/>
    </source>
</evidence>
<dbReference type="GO" id="GO:0005524">
    <property type="term" value="F:ATP binding"/>
    <property type="evidence" value="ECO:0007669"/>
    <property type="project" value="UniProtKB-KW"/>
</dbReference>
<dbReference type="GO" id="GO:0016787">
    <property type="term" value="F:hydrolase activity"/>
    <property type="evidence" value="ECO:0007669"/>
    <property type="project" value="UniProtKB-KW"/>
</dbReference>
<evidence type="ECO:0000256" key="6">
    <source>
        <dbReference type="ARBA" id="ARBA00022741"/>
    </source>
</evidence>
<keyword evidence="17" id="KW-1185">Reference proteome</keyword>
<keyword evidence="8 12" id="KW-0378">Hydrolase</keyword>
<feature type="domain" description="PV NS1-Nuc" evidence="15">
    <location>
        <begin position="17"/>
        <end position="224"/>
    </location>
</feature>
<dbReference type="GO" id="GO:0042025">
    <property type="term" value="C:host cell nucleus"/>
    <property type="evidence" value="ECO:0007669"/>
    <property type="project" value="UniProtKB-SubCell"/>
</dbReference>
<comment type="subcellular location">
    <subcellularLocation>
        <location evidence="1 12">Host nucleus</location>
    </subcellularLocation>
</comment>
<dbReference type="SUPFAM" id="SSF52540">
    <property type="entry name" value="P-loop containing nucleoside triphosphate hydrolases"/>
    <property type="match status" value="1"/>
</dbReference>
<keyword evidence="4 12" id="KW-0540">Nuclease</keyword>
<keyword evidence="2 12" id="KW-1048">Host nucleus</keyword>
<dbReference type="SUPFAM" id="SSF55464">
    <property type="entry name" value="Origin of replication-binding domain, RBD-like"/>
    <property type="match status" value="1"/>
</dbReference>
<dbReference type="InterPro" id="IPR001257">
    <property type="entry name" value="Parvovirus_NS1_helicase"/>
</dbReference>
<dbReference type="InterPro" id="IPR014015">
    <property type="entry name" value="Helicase_SF3_DNA-vir"/>
</dbReference>
<dbReference type="Proteomes" id="UP001162387">
    <property type="component" value="Segment"/>
</dbReference>
<proteinExistence type="predicted"/>
<evidence type="ECO:0000256" key="12">
    <source>
        <dbReference type="PROSITE-ProRule" id="PRU01366"/>
    </source>
</evidence>
<feature type="region of interest" description="Disordered" evidence="13">
    <location>
        <begin position="649"/>
        <end position="717"/>
    </location>
</feature>
<sequence>MGDLYWTAAERWESDSSTHGYREGVILGKMLFFYELIIRLPNDLARDCPGMSETCMDALLHSSVELPPKAVWDMSKVNLGMVSMAQCIVRILVCFWQMLNPLVDTPYFIQLEEGKQYYHLHCLLSWKACDSLVLGRYIKKVKERIIEAAFGGIEPGTTEWFAVHKTRTGGKNKVVDALYIERYLLPKKQSEVQWAWTDIPEYKDAVLDASRRAMFQLQMPVACLEDMPGDPGAVPGPSISGSSAENYCRLVDWLVSEGITSERQWLQKDKLSYRSFHANSNSSRQIKAALENAKAEMLLTRTAGDYLVGGTLHNPIDTNKIFLLFCLNNYDPQVAATILLKWCRCEWGKRNTVWFTGPASTGKTNLAEAIAHAVPLYGCVNWTNENFPFNDCVGKMLIWWEEGKMTAKIVESAKAILGGSKVRVDQKCKNSIQVDPTPVIITSNVDMTLVIDGNTITAEHREPLEHRMWKFTFEHQLEPTWGKICKEEVLDFFCWAAERPVEVAPTYCVPKVAGGGVLPPPEVDLTEDMDDEDIPAAQQPIEVDFALSTEIDGQQVVVSGPPPSPEPGTRSVGTSTEEPAPLLSTTPPAESATLKSPPRSPDPQEGPSSLIAPPAPKKSRYGTRLVCLEHNQEECEICGEELCLFTAGFPTPETEDSSSSTSSVDLQCHETLSDMSGLSDVSPPSPPTPDPPVGSPVPLIDLFDDMDYMPPFRYQPE</sequence>
<dbReference type="RefSeq" id="YP_010802420.1">
    <property type="nucleotide sequence ID" value="NC_077013.1"/>
</dbReference>
<keyword evidence="11 12" id="KW-0238">DNA-binding</keyword>
<evidence type="ECO:0000313" key="16">
    <source>
        <dbReference type="EMBL" id="AVR53758.1"/>
    </source>
</evidence>
<dbReference type="GeneID" id="80541182"/>
<feature type="compositionally biased region" description="Pro residues" evidence="13">
    <location>
        <begin position="683"/>
        <end position="695"/>
    </location>
</feature>
<feature type="compositionally biased region" description="Polar residues" evidence="13">
    <location>
        <begin position="571"/>
        <end position="588"/>
    </location>
</feature>
<dbReference type="GO" id="GO:0004519">
    <property type="term" value="F:endonuclease activity"/>
    <property type="evidence" value="ECO:0007669"/>
    <property type="project" value="UniProtKB-UniRule"/>
</dbReference>
<evidence type="ECO:0000256" key="5">
    <source>
        <dbReference type="ARBA" id="ARBA00022723"/>
    </source>
</evidence>
<evidence type="ECO:0000259" key="15">
    <source>
        <dbReference type="PROSITE" id="PS52022"/>
    </source>
</evidence>
<evidence type="ECO:0000256" key="7">
    <source>
        <dbReference type="ARBA" id="ARBA00022759"/>
    </source>
</evidence>
<dbReference type="EMBL" id="MG745677">
    <property type="protein sequence ID" value="AVR53758.1"/>
    <property type="molecule type" value="Genomic_DNA"/>
</dbReference>
<dbReference type="KEGG" id="vg:80541182"/>
<dbReference type="GO" id="GO:0019079">
    <property type="term" value="P:viral genome replication"/>
    <property type="evidence" value="ECO:0007669"/>
    <property type="project" value="InterPro"/>
</dbReference>
<evidence type="ECO:0000256" key="11">
    <source>
        <dbReference type="ARBA" id="ARBA00023125"/>
    </source>
</evidence>
<dbReference type="Gene3D" id="3.40.50.300">
    <property type="entry name" value="P-loop containing nucleotide triphosphate hydrolases"/>
    <property type="match status" value="1"/>
</dbReference>
<dbReference type="InterPro" id="IPR049901">
    <property type="entry name" value="PV_NS1-NUC"/>
</dbReference>
<dbReference type="GO" id="GO:0003677">
    <property type="term" value="F:DNA binding"/>
    <property type="evidence" value="ECO:0007669"/>
    <property type="project" value="UniProtKB-UniRule"/>
</dbReference>
<evidence type="ECO:0000256" key="8">
    <source>
        <dbReference type="ARBA" id="ARBA00022801"/>
    </source>
</evidence>
<feature type="domain" description="SF3 helicase" evidence="14">
    <location>
        <begin position="314"/>
        <end position="486"/>
    </location>
</feature>
<dbReference type="InterPro" id="IPR014835">
    <property type="entry name" value="NS1-Nuc"/>
</dbReference>
<keyword evidence="3 12" id="KW-0235">DNA replication</keyword>
<evidence type="ECO:0000256" key="3">
    <source>
        <dbReference type="ARBA" id="ARBA00022705"/>
    </source>
</evidence>
<dbReference type="PROSITE" id="PS52022">
    <property type="entry name" value="PV_NS1_NUC"/>
    <property type="match status" value="1"/>
</dbReference>
<keyword evidence="7 12" id="KW-0255">Endonuclease</keyword>
<dbReference type="Pfam" id="PF08724">
    <property type="entry name" value="Rep_N"/>
    <property type="match status" value="1"/>
</dbReference>
<evidence type="ECO:0000256" key="4">
    <source>
        <dbReference type="ARBA" id="ARBA00022722"/>
    </source>
</evidence>
<evidence type="ECO:0000256" key="13">
    <source>
        <dbReference type="SAM" id="MobiDB-lite"/>
    </source>
</evidence>
<dbReference type="Gene3D" id="3.40.1310.20">
    <property type="match status" value="1"/>
</dbReference>
<evidence type="ECO:0000256" key="2">
    <source>
        <dbReference type="ARBA" id="ARBA00022562"/>
    </source>
</evidence>
<evidence type="ECO:0000256" key="9">
    <source>
        <dbReference type="ARBA" id="ARBA00022840"/>
    </source>
</evidence>
<dbReference type="GO" id="GO:0006260">
    <property type="term" value="P:DNA replication"/>
    <property type="evidence" value="ECO:0007669"/>
    <property type="project" value="UniProtKB-UniRule"/>
</dbReference>
<dbReference type="Gene3D" id="1.10.10.950">
    <property type="match status" value="1"/>
</dbReference>
<keyword evidence="9" id="KW-0067">ATP-binding</keyword>
<evidence type="ECO:0000256" key="1">
    <source>
        <dbReference type="ARBA" id="ARBA00004147"/>
    </source>
</evidence>